<reference evidence="4 5" key="1">
    <citation type="submission" date="2019-09" db="EMBL/GenBank/DDBJ databases">
        <authorList>
            <person name="Cremers G."/>
        </authorList>
    </citation>
    <scope>NUCLEOTIDE SEQUENCE [LARGE SCALE GENOMIC DNA]</scope>
    <source>
        <strain evidence="4">4A</strain>
    </source>
</reference>
<evidence type="ECO:0000313" key="4">
    <source>
        <dbReference type="EMBL" id="VVM07104.1"/>
    </source>
</evidence>
<evidence type="ECO:0000259" key="3">
    <source>
        <dbReference type="Pfam" id="PF08751"/>
    </source>
</evidence>
<protein>
    <submittedName>
        <fullName evidence="4">Multifunctional conjugation protein TraI</fullName>
    </submittedName>
</protein>
<dbReference type="Proteomes" id="UP000334923">
    <property type="component" value="Unassembled WGS sequence"/>
</dbReference>
<dbReference type="Pfam" id="PF13604">
    <property type="entry name" value="AAA_30"/>
    <property type="match status" value="1"/>
</dbReference>
<feature type="domain" description="TrwC relaxase" evidence="3">
    <location>
        <begin position="13"/>
        <end position="251"/>
    </location>
</feature>
<feature type="coiled-coil region" evidence="1">
    <location>
        <begin position="948"/>
        <end position="986"/>
    </location>
</feature>
<gene>
    <name evidence="4" type="primary">traI</name>
    <name evidence="4" type="ORF">MAMT_01567</name>
</gene>
<dbReference type="SUPFAM" id="SSF52540">
    <property type="entry name" value="P-loop containing nucleoside triphosphate hydrolases"/>
    <property type="match status" value="2"/>
</dbReference>
<dbReference type="RefSeq" id="WP_178087009.1">
    <property type="nucleotide sequence ID" value="NZ_CABFVA020000082.1"/>
</dbReference>
<dbReference type="Gene3D" id="3.40.50.300">
    <property type="entry name" value="P-loop containing nucleotide triphosphate hydrolases"/>
    <property type="match status" value="1"/>
</dbReference>
<dbReference type="AlphaFoldDB" id="A0A5E6MC39"/>
<dbReference type="SUPFAM" id="SSF55464">
    <property type="entry name" value="Origin of replication-binding domain, RBD-like"/>
    <property type="match status" value="1"/>
</dbReference>
<feature type="region of interest" description="Disordered" evidence="2">
    <location>
        <begin position="1098"/>
        <end position="1147"/>
    </location>
</feature>
<organism evidence="4 5">
    <name type="scientific">Methylacidimicrobium tartarophylax</name>
    <dbReference type="NCBI Taxonomy" id="1041768"/>
    <lineage>
        <taxon>Bacteria</taxon>
        <taxon>Pseudomonadati</taxon>
        <taxon>Verrucomicrobiota</taxon>
        <taxon>Methylacidimicrobium</taxon>
    </lineage>
</organism>
<proteinExistence type="predicted"/>
<sequence length="1147" mass="127914">MIKPFALKGKSKGAAQHLTAHFQADYYGQEIGEWGGKLAEELGLKGKVEAGDKRFVQMLQGKHAGKPLTIRGEQTERTAYDINLTCPKSVSIMAEFDPRIKQAFREASREAFGELEKWAARRVRDGGNHETKNSRVTGNLAAALFFHDTNRDIDPHLHCHCVVANATRGEGGRVYALETSEIFAQMTYLGRVQESLLARKVAALGYRVETIQEKGKVKTWRIGGVSAEMETRFSRGSKRVEQEAQKELARRKALLAVHAREAPGMSVYDWLKARGDCPWSDLSAQTLSVRERDVVERNTRPRKLELTVEERKERVLERMPPEVQYRLHELVGHASRIGPKFCQQSDGMAFERTRDRLMERKSEVSAAEFIAEALRHDPLADYRQLGREVESGMVRLHGEGLGARITTQATMEREAASVQMAEARMGPALAPDADFASWRGVMGQKLGEDQKRALEMVARTDRMAAVIQGDAGTGKTTSMMALRDVLAARGLDVEFLSPQLSGVAALKSDGLPARTVASFLQTKEPTSAKLLVVDEAGLIGSIDGYRLLGAARASGARVLFVGDTKQNLPVAEGDFLRLLEVHSKIDRARLSEIRRQRDPEVRAWVGMVADGKVKEALTALRDGELGERGTIVERGDYLEEAARRYVNAIEKGGSAFCIARTWDELDQISSSVREGLRERGKLGEGVERMALRSYGWTKAELVDLSRYEAGMGVSVKGETWEVEEVTKQGLVLSNGQTVDPRRSPVLIAGKLRQLDVAPGDELLIRESHRGAELVNNEVVRVKEVLGDGSIKTADGRLIPREFASLEYAYARTAQSIQGPAADRAILAVGQGWSDNNFYVGVSRARASVEVVTPSAEALAQSRGGWAQRNLAHDLLRQRQDSWHSRMKEVRREMAGKLQEAAEYAKEKIAEVVTWAKERMGIRERPDLVAQFSERPRAVSPERWAEAQARLAKRLAERQQQRVEAKQRRIEELKRKQEERLKARTEEKLDAGRPLAPPRFVGKLFKEAMAERKALETTQGQRPLTEAERKKLERLQANTSPVRWSQRVRHLEGRVAELERSAKRGGPDGEKAAKSLETTREELQCALKGEEPAWKVRQREADKLRQKSPGLGPVKTRGGYTMEPGRDYGPYIPPPTIDGPERGMSMGL</sequence>
<keyword evidence="1" id="KW-0175">Coiled coil</keyword>
<evidence type="ECO:0000256" key="1">
    <source>
        <dbReference type="SAM" id="Coils"/>
    </source>
</evidence>
<name>A0A5E6MC39_9BACT</name>
<dbReference type="CDD" id="cd17933">
    <property type="entry name" value="DEXSc_RecD-like"/>
    <property type="match status" value="1"/>
</dbReference>
<evidence type="ECO:0000256" key="2">
    <source>
        <dbReference type="SAM" id="MobiDB-lite"/>
    </source>
</evidence>
<dbReference type="Pfam" id="PF08751">
    <property type="entry name" value="TrwC"/>
    <property type="match status" value="1"/>
</dbReference>
<dbReference type="NCBIfam" id="NF041492">
    <property type="entry name" value="MobF"/>
    <property type="match status" value="1"/>
</dbReference>
<dbReference type="EMBL" id="CABFVA020000082">
    <property type="protein sequence ID" value="VVM07104.1"/>
    <property type="molecule type" value="Genomic_DNA"/>
</dbReference>
<keyword evidence="5" id="KW-1185">Reference proteome</keyword>
<evidence type="ECO:0000313" key="5">
    <source>
        <dbReference type="Proteomes" id="UP000334923"/>
    </source>
</evidence>
<accession>A0A5E6MC39</accession>
<dbReference type="InterPro" id="IPR027417">
    <property type="entry name" value="P-loop_NTPase"/>
</dbReference>
<dbReference type="InterPro" id="IPR014862">
    <property type="entry name" value="TrwC"/>
</dbReference>